<evidence type="ECO:0000256" key="3">
    <source>
        <dbReference type="ARBA" id="ARBA00022723"/>
    </source>
</evidence>
<dbReference type="InterPro" id="IPR052034">
    <property type="entry name" value="NasD-like"/>
</dbReference>
<evidence type="ECO:0000256" key="4">
    <source>
        <dbReference type="ARBA" id="ARBA00023002"/>
    </source>
</evidence>
<keyword evidence="3" id="KW-0479">Metal-binding</keyword>
<dbReference type="Proteomes" id="UP000066529">
    <property type="component" value="Chromosome"/>
</dbReference>
<dbReference type="SUPFAM" id="SSF55124">
    <property type="entry name" value="Nitrite/Sulfite reductase N-terminal domain-like"/>
    <property type="match status" value="1"/>
</dbReference>
<dbReference type="KEGG" id="mthr:MSTHT_2242"/>
<sequence length="225" mass="24291">MVSREYVKGDLPEKAAILQRDGETYAIAPHIPGGIVYPETLRKIADIAEKYGAAALKITSAQRIAIVGLKEEDLDAAWGELNLKPGAAIGLCVRSIKICPGTTFCKRGKQDAVGLGLKLDEKYHGMQLPSKFKMAVSGCPNSCSEPMIKDIGLMGTAKGYTLSVGGSAGPRPRLGNVVAKNLTEEQALELVERIINFYKGYPKQRRIGEVIDEMGLEKFKAEVGL</sequence>
<dbReference type="OrthoDB" id="15347at2157"/>
<proteinExistence type="predicted"/>
<dbReference type="FunFam" id="3.90.480.20:FF:000010">
    <property type="entry name" value="Sulfite reductase, assimilatory-type"/>
    <property type="match status" value="1"/>
</dbReference>
<dbReference type="Pfam" id="PF01077">
    <property type="entry name" value="NIR_SIR"/>
    <property type="match status" value="1"/>
</dbReference>
<dbReference type="PIRSF" id="PIRSF037487">
    <property type="entry name" value="Sulfite_red_assimil"/>
    <property type="match status" value="1"/>
</dbReference>
<evidence type="ECO:0000256" key="2">
    <source>
        <dbReference type="ARBA" id="ARBA00022617"/>
    </source>
</evidence>
<keyword evidence="6" id="KW-0411">Iron-sulfur</keyword>
<gene>
    <name evidence="9" type="ORF">MSTHT_2242</name>
</gene>
<dbReference type="InterPro" id="IPR045854">
    <property type="entry name" value="NO2/SO3_Rdtase_4Fe4S_sf"/>
</dbReference>
<dbReference type="EMBL" id="CP009501">
    <property type="protein sequence ID" value="AKB14000.1"/>
    <property type="molecule type" value="Genomic_DNA"/>
</dbReference>
<dbReference type="Pfam" id="PF03460">
    <property type="entry name" value="NIR_SIR_ferr"/>
    <property type="match status" value="1"/>
</dbReference>
<dbReference type="AlphaFoldDB" id="A0A0E3KQ82"/>
<dbReference type="InterPro" id="IPR006066">
    <property type="entry name" value="NO2/SO3_Rdtase_FeS/sirohaem_BS"/>
</dbReference>
<dbReference type="PATRIC" id="fig|523844.20.peg.2745"/>
<dbReference type="STRING" id="523844.MSTHT_2242"/>
<dbReference type="PANTHER" id="PTHR43809">
    <property type="entry name" value="NITRITE REDUCTASE (NADH) LARGE SUBUNIT"/>
    <property type="match status" value="1"/>
</dbReference>
<feature type="domain" description="Nitrite/sulphite reductase 4Fe-4S" evidence="7">
    <location>
        <begin position="92"/>
        <end position="224"/>
    </location>
</feature>
<dbReference type="GO" id="GO:0020037">
    <property type="term" value="F:heme binding"/>
    <property type="evidence" value="ECO:0007669"/>
    <property type="project" value="InterPro"/>
</dbReference>
<evidence type="ECO:0000259" key="8">
    <source>
        <dbReference type="Pfam" id="PF03460"/>
    </source>
</evidence>
<dbReference type="PRINTS" id="PR00397">
    <property type="entry name" value="SIROHAEM"/>
</dbReference>
<dbReference type="InterPro" id="IPR006067">
    <property type="entry name" value="NO2/SO3_Rdtase_4Fe4S_dom"/>
</dbReference>
<dbReference type="InterPro" id="IPR005117">
    <property type="entry name" value="NiRdtase/SiRdtase_haem-b_fer"/>
</dbReference>
<dbReference type="PANTHER" id="PTHR43809:SF1">
    <property type="entry name" value="NITRITE REDUCTASE (NADH) LARGE SUBUNIT"/>
    <property type="match status" value="1"/>
</dbReference>
<keyword evidence="4" id="KW-0560">Oxidoreductase</keyword>
<dbReference type="GO" id="GO:0046872">
    <property type="term" value="F:metal ion binding"/>
    <property type="evidence" value="ECO:0007669"/>
    <property type="project" value="UniProtKB-KW"/>
</dbReference>
<protein>
    <submittedName>
        <fullName evidence="9">Dissimilatory sulfite reductase (Desulfoviridin), alpha and beta subunits</fullName>
    </submittedName>
</protein>
<dbReference type="InterPro" id="IPR036136">
    <property type="entry name" value="Nit/Sulf_reduc_fer-like_dom_sf"/>
</dbReference>
<feature type="domain" description="Nitrite/Sulfite reductase ferredoxin-like" evidence="8">
    <location>
        <begin position="18"/>
        <end position="82"/>
    </location>
</feature>
<keyword evidence="1" id="KW-0004">4Fe-4S</keyword>
<evidence type="ECO:0000313" key="10">
    <source>
        <dbReference type="Proteomes" id="UP000066529"/>
    </source>
</evidence>
<dbReference type="GO" id="GO:0016491">
    <property type="term" value="F:oxidoreductase activity"/>
    <property type="evidence" value="ECO:0007669"/>
    <property type="project" value="UniProtKB-KW"/>
</dbReference>
<keyword evidence="2" id="KW-0349">Heme</keyword>
<dbReference type="GO" id="GO:0051539">
    <property type="term" value="F:4 iron, 4 sulfur cluster binding"/>
    <property type="evidence" value="ECO:0007669"/>
    <property type="project" value="UniProtKB-KW"/>
</dbReference>
<dbReference type="HOGENOM" id="CLU_072599_0_0_2"/>
<evidence type="ECO:0000313" key="9">
    <source>
        <dbReference type="EMBL" id="AKB14000.1"/>
    </source>
</evidence>
<dbReference type="RefSeq" id="WP_048167966.1">
    <property type="nucleotide sequence ID" value="NZ_CP009501.1"/>
</dbReference>
<dbReference type="PROSITE" id="PS00365">
    <property type="entry name" value="NIR_SIR"/>
    <property type="match status" value="1"/>
</dbReference>
<name>A0A0E3KQ82_METTT</name>
<organism evidence="9 10">
    <name type="scientific">Methanosarcina thermophila (strain ATCC 43570 / DSM 1825 / OCM 12 / VKM B-1830 / TM-1)</name>
    <dbReference type="NCBI Taxonomy" id="523844"/>
    <lineage>
        <taxon>Archaea</taxon>
        <taxon>Methanobacteriati</taxon>
        <taxon>Methanobacteriota</taxon>
        <taxon>Stenosarchaea group</taxon>
        <taxon>Methanomicrobia</taxon>
        <taxon>Methanosarcinales</taxon>
        <taxon>Methanosarcinaceae</taxon>
        <taxon>Methanosarcina</taxon>
    </lineage>
</organism>
<evidence type="ECO:0000259" key="7">
    <source>
        <dbReference type="Pfam" id="PF01077"/>
    </source>
</evidence>
<evidence type="ECO:0000256" key="6">
    <source>
        <dbReference type="ARBA" id="ARBA00023014"/>
    </source>
</evidence>
<evidence type="ECO:0000256" key="5">
    <source>
        <dbReference type="ARBA" id="ARBA00023004"/>
    </source>
</evidence>
<dbReference type="InterPro" id="IPR017220">
    <property type="entry name" value="Sulphite_reductase_assimil"/>
</dbReference>
<dbReference type="SUPFAM" id="SSF56014">
    <property type="entry name" value="Nitrite and sulphite reductase 4Fe-4S domain-like"/>
    <property type="match status" value="1"/>
</dbReference>
<dbReference type="Gene3D" id="3.90.480.20">
    <property type="match status" value="1"/>
</dbReference>
<reference evidence="9 10" key="1">
    <citation type="submission" date="2014-07" db="EMBL/GenBank/DDBJ databases">
        <title>Methanogenic archaea and the global carbon cycle.</title>
        <authorList>
            <person name="Henriksen J.R."/>
            <person name="Luke J."/>
            <person name="Reinhart S."/>
            <person name="Benedict M.N."/>
            <person name="Youngblut N.D."/>
            <person name="Metcalf M.E."/>
            <person name="Whitaker R.J."/>
            <person name="Metcalf W.W."/>
        </authorList>
    </citation>
    <scope>NUCLEOTIDE SEQUENCE [LARGE SCALE GENOMIC DNA]</scope>
    <source>
        <strain evidence="10">ATCC 43570 / DSM 1825 / OCM 12 / VKM B-1830 / TM-1</strain>
    </source>
</reference>
<evidence type="ECO:0000256" key="1">
    <source>
        <dbReference type="ARBA" id="ARBA00022485"/>
    </source>
</evidence>
<accession>A0A0E3KQ82</accession>
<dbReference type="Gene3D" id="3.30.413.10">
    <property type="entry name" value="Sulfite Reductase Hemoprotein, domain 1"/>
    <property type="match status" value="1"/>
</dbReference>
<keyword evidence="5" id="KW-0408">Iron</keyword>
<dbReference type="GeneID" id="41602357"/>